<name>A0ABC8VD95_9POAL</name>
<evidence type="ECO:0000256" key="2">
    <source>
        <dbReference type="SAM" id="MobiDB-lite"/>
    </source>
</evidence>
<sequence length="938" mass="98566">MDASRARPEGDAEAKPPDPAVPPPPLATQPPTLQSTCPRPAPHARPRLGARDRVGAPSKTGAAKGRPGARLQEQLLLDFHTTAVPGSVAPSTRTANLWITPAARDPAYNLPLVQNMVNHHLTAYPSRLVVVRVAAYVFRVRVACVNVANAIVVRNTLRLGSAVLYLHSSRAAATAAALAITGASVDVGSVAAVISPAPARQFSNGSTNAVTTERLLPGAAQGKKPISPQGCQDHSSAQHTATCTSNVLPCPEAPMCRPANGSQQLPPTGVTTGVNAPHPPAFPGSYLKALLTPARPQKTLIRSPKPILTQTGCFRCLASDHKVRDCRDPPRCRNCRNSGHRVRTCPMPVSRLLTPWPHRQPTVPASAVRAPAHAVPFSPSSSTPPLATPPPPPTPAYTSTPSSLAFNPLHMVASTSTAVLDVQLPKLPSPSATLASGTVLPRALRTPRSPCPGPSVDIHVVDAKGKGPALPVCSFESQGASPERRSPPSPASPVPSRATPPAPTGHPNWPRSDSGELETVESGDFEFDDSEFDDANYWEGRTQSLVVWLPAGDATVNERLSFIDVLPVEVCANVANFLRGALAAVAPLMQVELLPSSRGVMLLRFASLADREDIRGLSPIVHEGVQLTVTRPEETCNRFYRVPDWLAYVAVLDFPPEHWFEDHVVRSFSGFGSIAEIAPVCLSGYDYSPLRVLVEVHSRLDIPSELWISAPGGMGSVARLMPIRVWPRQDQGSHGPTGPSPAVTAFGPVGGPVGPPPMAASPHAALLLHIAAALAGFNVANQAAPPLVPAEELPPLPLEQVEPPLPPLVDEIEEEPPLPPTPPPSPAGSVQGAPAARGRGRPPRARASAAEPQRQSSRLAAKAAATFVPVADQAIQRKALLNSLAPCSAALKTHVAKRGLIGRTKLPISVADLRKMVSTAGLGCTSASSIGVVDAQEE</sequence>
<keyword evidence="1" id="KW-0862">Zinc</keyword>
<feature type="compositionally biased region" description="Low complexity" evidence="2">
    <location>
        <begin position="845"/>
        <end position="857"/>
    </location>
</feature>
<dbReference type="PROSITE" id="PS50158">
    <property type="entry name" value="ZF_CCHC"/>
    <property type="match status" value="1"/>
</dbReference>
<evidence type="ECO:0000313" key="5">
    <source>
        <dbReference type="Proteomes" id="UP001497457"/>
    </source>
</evidence>
<dbReference type="SMART" id="SM00343">
    <property type="entry name" value="ZnF_C2HC"/>
    <property type="match status" value="2"/>
</dbReference>
<dbReference type="PANTHER" id="PTHR34303:SF3">
    <property type="entry name" value="CCHC-TYPE DOMAIN-CONTAINING PROTEIN"/>
    <property type="match status" value="1"/>
</dbReference>
<dbReference type="AlphaFoldDB" id="A0ABC8VD95"/>
<reference evidence="5" key="1">
    <citation type="submission" date="2024-06" db="EMBL/GenBank/DDBJ databases">
        <authorList>
            <person name="Ryan C."/>
        </authorList>
    </citation>
    <scope>NUCLEOTIDE SEQUENCE [LARGE SCALE GENOMIC DNA]</scope>
</reference>
<organism evidence="4 5">
    <name type="scientific">Urochloa decumbens</name>
    <dbReference type="NCBI Taxonomy" id="240449"/>
    <lineage>
        <taxon>Eukaryota</taxon>
        <taxon>Viridiplantae</taxon>
        <taxon>Streptophyta</taxon>
        <taxon>Embryophyta</taxon>
        <taxon>Tracheophyta</taxon>
        <taxon>Spermatophyta</taxon>
        <taxon>Magnoliopsida</taxon>
        <taxon>Liliopsida</taxon>
        <taxon>Poales</taxon>
        <taxon>Poaceae</taxon>
        <taxon>PACMAD clade</taxon>
        <taxon>Panicoideae</taxon>
        <taxon>Panicodae</taxon>
        <taxon>Paniceae</taxon>
        <taxon>Melinidinae</taxon>
        <taxon>Urochloa</taxon>
    </lineage>
</organism>
<dbReference type="SUPFAM" id="SSF57756">
    <property type="entry name" value="Retrovirus zinc finger-like domains"/>
    <property type="match status" value="1"/>
</dbReference>
<dbReference type="InterPro" id="IPR001878">
    <property type="entry name" value="Znf_CCHC"/>
</dbReference>
<dbReference type="GO" id="GO:0008270">
    <property type="term" value="F:zinc ion binding"/>
    <property type="evidence" value="ECO:0007669"/>
    <property type="project" value="UniProtKB-KW"/>
</dbReference>
<feature type="region of interest" description="Disordered" evidence="2">
    <location>
        <begin position="1"/>
        <end position="68"/>
    </location>
</feature>
<feature type="compositionally biased region" description="Pro residues" evidence="2">
    <location>
        <begin position="817"/>
        <end position="826"/>
    </location>
</feature>
<evidence type="ECO:0000256" key="1">
    <source>
        <dbReference type="PROSITE-ProRule" id="PRU00047"/>
    </source>
</evidence>
<feature type="compositionally biased region" description="Pro residues" evidence="2">
    <location>
        <begin position="794"/>
        <end position="807"/>
    </location>
</feature>
<accession>A0ABC8VD95</accession>
<feature type="compositionally biased region" description="Pro residues" evidence="2">
    <location>
        <begin position="487"/>
        <end position="504"/>
    </location>
</feature>
<dbReference type="PANTHER" id="PTHR34303">
    <property type="entry name" value="OS01G0890400 PROTEIN-RELATED"/>
    <property type="match status" value="1"/>
</dbReference>
<feature type="region of interest" description="Disordered" evidence="2">
    <location>
        <begin position="374"/>
        <end position="401"/>
    </location>
</feature>
<keyword evidence="1" id="KW-0479">Metal-binding</keyword>
<dbReference type="Gene3D" id="4.10.60.10">
    <property type="entry name" value="Zinc finger, CCHC-type"/>
    <property type="match status" value="1"/>
</dbReference>
<gene>
    <name evidence="4" type="ORF">URODEC1_LOCUS1772</name>
</gene>
<feature type="region of interest" description="Disordered" evidence="2">
    <location>
        <begin position="794"/>
        <end position="857"/>
    </location>
</feature>
<keyword evidence="5" id="KW-1185">Reference proteome</keyword>
<feature type="compositionally biased region" description="Pro residues" evidence="2">
    <location>
        <begin position="386"/>
        <end position="395"/>
    </location>
</feature>
<protein>
    <recommendedName>
        <fullName evidence="3">CCHC-type domain-containing protein</fullName>
    </recommendedName>
</protein>
<keyword evidence="1" id="KW-0863">Zinc-finger</keyword>
<dbReference type="EMBL" id="OZ075111">
    <property type="protein sequence ID" value="CAL4887507.1"/>
    <property type="molecule type" value="Genomic_DNA"/>
</dbReference>
<feature type="compositionally biased region" description="Basic and acidic residues" evidence="2">
    <location>
        <begin position="1"/>
        <end position="16"/>
    </location>
</feature>
<dbReference type="Proteomes" id="UP001497457">
    <property type="component" value="Chromosome 1b"/>
</dbReference>
<dbReference type="InterPro" id="IPR036875">
    <property type="entry name" value="Znf_CCHC_sf"/>
</dbReference>
<feature type="domain" description="CCHC-type" evidence="3">
    <location>
        <begin position="331"/>
        <end position="346"/>
    </location>
</feature>
<feature type="compositionally biased region" description="Pro residues" evidence="2">
    <location>
        <begin position="17"/>
        <end position="28"/>
    </location>
</feature>
<evidence type="ECO:0000313" key="4">
    <source>
        <dbReference type="EMBL" id="CAL4887507.1"/>
    </source>
</evidence>
<feature type="region of interest" description="Disordered" evidence="2">
    <location>
        <begin position="471"/>
        <end position="521"/>
    </location>
</feature>
<reference evidence="4 5" key="2">
    <citation type="submission" date="2024-10" db="EMBL/GenBank/DDBJ databases">
        <authorList>
            <person name="Ryan C."/>
        </authorList>
    </citation>
    <scope>NUCLEOTIDE SEQUENCE [LARGE SCALE GENOMIC DNA]</scope>
</reference>
<proteinExistence type="predicted"/>
<evidence type="ECO:0000259" key="3">
    <source>
        <dbReference type="PROSITE" id="PS50158"/>
    </source>
</evidence>